<organism evidence="9 10">
    <name type="scientific">Dyella psychrodurans</name>
    <dbReference type="NCBI Taxonomy" id="1927960"/>
    <lineage>
        <taxon>Bacteria</taxon>
        <taxon>Pseudomonadati</taxon>
        <taxon>Pseudomonadota</taxon>
        <taxon>Gammaproteobacteria</taxon>
        <taxon>Lysobacterales</taxon>
        <taxon>Rhodanobacteraceae</taxon>
        <taxon>Dyella</taxon>
    </lineage>
</organism>
<name>A0A370X0X6_9GAMM</name>
<dbReference type="Pfam" id="PF00460">
    <property type="entry name" value="Flg_bb_rod"/>
    <property type="match status" value="1"/>
</dbReference>
<dbReference type="AlphaFoldDB" id="A0A370X0X6"/>
<comment type="similarity">
    <text evidence="2 6">Belongs to the flagella basal body rod proteins family.</text>
</comment>
<accession>A0A370X0X6</accession>
<evidence type="ECO:0000313" key="9">
    <source>
        <dbReference type="EMBL" id="RDS81875.1"/>
    </source>
</evidence>
<keyword evidence="10" id="KW-1185">Reference proteome</keyword>
<evidence type="ECO:0000256" key="3">
    <source>
        <dbReference type="ARBA" id="ARBA00014376"/>
    </source>
</evidence>
<dbReference type="PROSITE" id="PS00588">
    <property type="entry name" value="FLAGELLA_BB_ROD"/>
    <property type="match status" value="1"/>
</dbReference>
<comment type="subcellular location">
    <subcellularLocation>
        <location evidence="1 6">Bacterial flagellum basal body</location>
    </subcellularLocation>
</comment>
<dbReference type="PANTHER" id="PTHR30435:SF12">
    <property type="entry name" value="FLAGELLAR BASAL BODY ROD PROTEIN FLGB"/>
    <property type="match status" value="1"/>
</dbReference>
<comment type="function">
    <text evidence="5 6">Structural component of flagellum, the bacterial motility apparatus. Part of the rod structure of flagellar basal body.</text>
</comment>
<evidence type="ECO:0000256" key="1">
    <source>
        <dbReference type="ARBA" id="ARBA00004117"/>
    </source>
</evidence>
<dbReference type="Proteomes" id="UP000255334">
    <property type="component" value="Unassembled WGS sequence"/>
</dbReference>
<protein>
    <recommendedName>
        <fullName evidence="3 6">Flagellar basal body rod protein FlgB</fullName>
    </recommendedName>
</protein>
<keyword evidence="9" id="KW-0282">Flagellum</keyword>
<dbReference type="OrthoDB" id="9788334at2"/>
<evidence type="ECO:0000313" key="10">
    <source>
        <dbReference type="Proteomes" id="UP000255334"/>
    </source>
</evidence>
<comment type="subunit">
    <text evidence="6">The basal body constitutes a major portion of the flagellar organelle and consists of a number of rings mounted on a central rod.</text>
</comment>
<dbReference type="PIRSF" id="PIRSF002889">
    <property type="entry name" value="Rod_FlgB"/>
    <property type="match status" value="1"/>
</dbReference>
<feature type="region of interest" description="Disordered" evidence="7">
    <location>
        <begin position="57"/>
        <end position="83"/>
    </location>
</feature>
<evidence type="ECO:0000256" key="2">
    <source>
        <dbReference type="ARBA" id="ARBA00009677"/>
    </source>
</evidence>
<evidence type="ECO:0000256" key="6">
    <source>
        <dbReference type="PIRNR" id="PIRNR002889"/>
    </source>
</evidence>
<evidence type="ECO:0000259" key="8">
    <source>
        <dbReference type="Pfam" id="PF00460"/>
    </source>
</evidence>
<keyword evidence="9" id="KW-0966">Cell projection</keyword>
<proteinExistence type="inferred from homology"/>
<dbReference type="NCBIfam" id="TIGR01396">
    <property type="entry name" value="FlgB"/>
    <property type="match status" value="1"/>
</dbReference>
<evidence type="ECO:0000256" key="7">
    <source>
        <dbReference type="SAM" id="MobiDB-lite"/>
    </source>
</evidence>
<comment type="caution">
    <text evidence="9">The sequence shown here is derived from an EMBL/GenBank/DDBJ whole genome shotgun (WGS) entry which is preliminary data.</text>
</comment>
<dbReference type="InterPro" id="IPR006300">
    <property type="entry name" value="FlgB"/>
</dbReference>
<reference evidence="9 10" key="1">
    <citation type="submission" date="2018-07" db="EMBL/GenBank/DDBJ databases">
        <title>Dyella monticola sp. nov. and Dyella psychrodurans sp. nov. isolated from monsoon evergreen broad-leaved forest soil of Dinghu Mountain, China.</title>
        <authorList>
            <person name="Gao Z."/>
            <person name="Qiu L."/>
        </authorList>
    </citation>
    <scope>NUCLEOTIDE SEQUENCE [LARGE SCALE GENOMIC DNA]</scope>
    <source>
        <strain evidence="9 10">4MSK11</strain>
    </source>
</reference>
<feature type="domain" description="Flagellar basal body rod protein N-terminal" evidence="8">
    <location>
        <begin position="21"/>
        <end position="42"/>
    </location>
</feature>
<dbReference type="InterPro" id="IPR019776">
    <property type="entry name" value="Flagellar_basal_body_rod_CS"/>
</dbReference>
<dbReference type="RefSeq" id="WP_115479031.1">
    <property type="nucleotide sequence ID" value="NZ_QRBF01000006.1"/>
</dbReference>
<dbReference type="EMBL" id="QRBF01000006">
    <property type="protein sequence ID" value="RDS81875.1"/>
    <property type="molecule type" value="Genomic_DNA"/>
</dbReference>
<dbReference type="GO" id="GO:0071978">
    <property type="term" value="P:bacterial-type flagellum-dependent swarming motility"/>
    <property type="evidence" value="ECO:0007669"/>
    <property type="project" value="TreeGrafter"/>
</dbReference>
<evidence type="ECO:0000256" key="5">
    <source>
        <dbReference type="ARBA" id="ARBA00024934"/>
    </source>
</evidence>
<dbReference type="GO" id="GO:0030694">
    <property type="term" value="C:bacterial-type flagellum basal body, rod"/>
    <property type="evidence" value="ECO:0007669"/>
    <property type="project" value="InterPro"/>
</dbReference>
<dbReference type="PANTHER" id="PTHR30435">
    <property type="entry name" value="FLAGELLAR PROTEIN"/>
    <property type="match status" value="1"/>
</dbReference>
<sequence length="138" mass="14747">MGIVSTVLDNVFGLSGQALGLWQQRSETIASNIANADTPNYKARDVDFRSALQQASGDSTNLQLATPSEGQISDSSTTSTDDLKYRVPLQPSMDGNTVDTQVEQSQFASNMVHYQASLSFINSSIQTLRLAINGGGQS</sequence>
<gene>
    <name evidence="9" type="primary">flgB</name>
    <name evidence="9" type="ORF">DWU99_15750</name>
</gene>
<evidence type="ECO:0000256" key="4">
    <source>
        <dbReference type="ARBA" id="ARBA00023143"/>
    </source>
</evidence>
<keyword evidence="9" id="KW-0969">Cilium</keyword>
<keyword evidence="4 6" id="KW-0975">Bacterial flagellum</keyword>
<feature type="compositionally biased region" description="Polar residues" evidence="7">
    <location>
        <begin position="57"/>
        <end position="72"/>
    </location>
</feature>
<dbReference type="InterPro" id="IPR001444">
    <property type="entry name" value="Flag_bb_rod_N"/>
</dbReference>